<keyword evidence="4 11" id="KW-0732">Signal</keyword>
<evidence type="ECO:0000256" key="7">
    <source>
        <dbReference type="ARBA" id="ARBA00023136"/>
    </source>
</evidence>
<evidence type="ECO:0000256" key="11">
    <source>
        <dbReference type="SAM" id="SignalP"/>
    </source>
</evidence>
<evidence type="ECO:0000256" key="4">
    <source>
        <dbReference type="ARBA" id="ARBA00022729"/>
    </source>
</evidence>
<keyword evidence="6" id="KW-0560">Oxidoreductase</keyword>
<dbReference type="InterPro" id="IPR011042">
    <property type="entry name" value="6-blade_b-propeller_TolB-like"/>
</dbReference>
<proteinExistence type="inferred from homology"/>
<dbReference type="Pfam" id="PF07995">
    <property type="entry name" value="GSDH"/>
    <property type="match status" value="1"/>
</dbReference>
<dbReference type="Gene3D" id="2.120.10.30">
    <property type="entry name" value="TolB, C-terminal domain"/>
    <property type="match status" value="1"/>
</dbReference>
<accession>A0AAD8L1M8</accession>
<evidence type="ECO:0000313" key="13">
    <source>
        <dbReference type="EMBL" id="KAK1433769.1"/>
    </source>
</evidence>
<name>A0AAD8L1M8_TARER</name>
<evidence type="ECO:0000256" key="2">
    <source>
        <dbReference type="ARBA" id="ARBA00004193"/>
    </source>
</evidence>
<evidence type="ECO:0000256" key="8">
    <source>
        <dbReference type="ARBA" id="ARBA00023180"/>
    </source>
</evidence>
<evidence type="ECO:0000313" key="14">
    <source>
        <dbReference type="Proteomes" id="UP001229421"/>
    </source>
</evidence>
<organism evidence="13 14">
    <name type="scientific">Tagetes erecta</name>
    <name type="common">African marigold</name>
    <dbReference type="NCBI Taxonomy" id="13708"/>
    <lineage>
        <taxon>Eukaryota</taxon>
        <taxon>Viridiplantae</taxon>
        <taxon>Streptophyta</taxon>
        <taxon>Embryophyta</taxon>
        <taxon>Tracheophyta</taxon>
        <taxon>Spermatophyta</taxon>
        <taxon>Magnoliopsida</taxon>
        <taxon>eudicotyledons</taxon>
        <taxon>Gunneridae</taxon>
        <taxon>Pentapetalae</taxon>
        <taxon>asterids</taxon>
        <taxon>campanulids</taxon>
        <taxon>Asterales</taxon>
        <taxon>Asteraceae</taxon>
        <taxon>Asteroideae</taxon>
        <taxon>Heliantheae alliance</taxon>
        <taxon>Tageteae</taxon>
        <taxon>Tagetes</taxon>
    </lineage>
</organism>
<evidence type="ECO:0000256" key="10">
    <source>
        <dbReference type="ARBA" id="ARBA00061483"/>
    </source>
</evidence>
<keyword evidence="7" id="KW-0472">Membrane</keyword>
<evidence type="ECO:0000256" key="1">
    <source>
        <dbReference type="ARBA" id="ARBA00001931"/>
    </source>
</evidence>
<keyword evidence="9" id="KW-0449">Lipoprotein</keyword>
<dbReference type="PANTHER" id="PTHR19328">
    <property type="entry name" value="HEDGEHOG-INTERACTING PROTEIN"/>
    <property type="match status" value="1"/>
</dbReference>
<feature type="signal peptide" evidence="11">
    <location>
        <begin position="1"/>
        <end position="32"/>
    </location>
</feature>
<dbReference type="InterPro" id="IPR011041">
    <property type="entry name" value="Quinoprot_gluc/sorb_DH_b-prop"/>
</dbReference>
<feature type="chain" id="PRO_5042129584" description="Glucose/Sorbosone dehydrogenase domain-containing protein" evidence="11">
    <location>
        <begin position="33"/>
        <end position="694"/>
    </location>
</feature>
<keyword evidence="8" id="KW-0325">Glycoprotein</keyword>
<comment type="cofactor">
    <cofactor evidence="1">
        <name>pyrroloquinoline quinone</name>
        <dbReference type="ChEBI" id="CHEBI:58442"/>
    </cofactor>
</comment>
<evidence type="ECO:0000259" key="12">
    <source>
        <dbReference type="Pfam" id="PF07995"/>
    </source>
</evidence>
<sequence>MAVAHLTMKMLMQKNIFFFVTLFLLLINPTLSLPLCTNSNAPVTPKAPLAFCNYTGSSCCDSTDDSNIKKQFESLNVSQPACASSLKIILCSRCDPFSAELFTIKTVARQVPVLCNSTASSRSNFCETVWDTCQNVSITNSPFSPLLQGQAPTPANSSSKLTDIWQSKADFCSIIGGSSVNDSVCFDGEKASVNMTTNSTKSAPTSMCLEKVANGSYLDMVAHTDGSNRVFFSNQKGQIWLATIPEVGSGRGLDIDESNPFLDLTDQVHFDIQFGLMSIALHPNFAQNGRFFASFNCDKTQTPSCAGRCACNSDVNCDPSKLVSDTAAQPCQYQTVVAEYTANRTSSSRASVIPTASPVEVRRIFTMGLPFTSHHAGQILFGPNDGYLYFMMGDGGAGDPYNFAQNKKSLLGKIMRFDVDNIPSESEISRLGLWGNYSIPRDNPYTDDKDLQPEIWALGLLNPWRCSFDAERPSYFMCGDVGQNDYEEVNIITKNGNYGWRVYEGTTLYTPESSTGGNTSSSSINPIFPVMGYKHSDVNKNEGSASITGGFFYRSTTDPCLSGSYLYGDLYAHNMWAGVETPENSGNFTTSNITFGCAKDSPIACDVVPGSDLPALGYLFSYGEDNNKDVYLLSSSGVYRIVPPSRCGYTCAYESRTAGSTPVPTSPSGSSANMLKGSCKSLLLLLLLFIGLGI</sequence>
<gene>
    <name evidence="13" type="ORF">QVD17_10686</name>
</gene>
<protein>
    <recommendedName>
        <fullName evidence="12">Glucose/Sorbosone dehydrogenase domain-containing protein</fullName>
    </recommendedName>
</protein>
<comment type="subcellular location">
    <subcellularLocation>
        <location evidence="2">Cell membrane</location>
        <topology evidence="2">Lipid-anchor</topology>
    </subcellularLocation>
</comment>
<dbReference type="InterPro" id="IPR012938">
    <property type="entry name" value="Glc/Sorbosone_DH"/>
</dbReference>
<dbReference type="GO" id="GO:0016491">
    <property type="term" value="F:oxidoreductase activity"/>
    <property type="evidence" value="ECO:0007669"/>
    <property type="project" value="UniProtKB-KW"/>
</dbReference>
<evidence type="ECO:0000256" key="9">
    <source>
        <dbReference type="ARBA" id="ARBA00023288"/>
    </source>
</evidence>
<dbReference type="FunFam" id="2.120.10.30:FF:000067">
    <property type="entry name" value="HHIP-like 1"/>
    <property type="match status" value="1"/>
</dbReference>
<dbReference type="PANTHER" id="PTHR19328:SF13">
    <property type="entry name" value="HIPL1 PROTEIN"/>
    <property type="match status" value="1"/>
</dbReference>
<dbReference type="EMBL" id="JAUHHV010000002">
    <property type="protein sequence ID" value="KAK1433769.1"/>
    <property type="molecule type" value="Genomic_DNA"/>
</dbReference>
<feature type="domain" description="Glucose/Sorbosone dehydrogenase" evidence="12">
    <location>
        <begin position="262"/>
        <end position="575"/>
    </location>
</feature>
<comment type="caution">
    <text evidence="13">The sequence shown here is derived from an EMBL/GenBank/DDBJ whole genome shotgun (WGS) entry which is preliminary data.</text>
</comment>
<comment type="similarity">
    <text evidence="10">Belongs to the PQQ oxidoreductase GdhB family.</text>
</comment>
<evidence type="ECO:0000256" key="3">
    <source>
        <dbReference type="ARBA" id="ARBA00022475"/>
    </source>
</evidence>
<evidence type="ECO:0000256" key="5">
    <source>
        <dbReference type="ARBA" id="ARBA00022891"/>
    </source>
</evidence>
<keyword evidence="14" id="KW-1185">Reference proteome</keyword>
<keyword evidence="5" id="KW-0634">PQQ</keyword>
<evidence type="ECO:0000256" key="6">
    <source>
        <dbReference type="ARBA" id="ARBA00023002"/>
    </source>
</evidence>
<dbReference type="AlphaFoldDB" id="A0AAD8L1M8"/>
<reference evidence="13" key="1">
    <citation type="journal article" date="2023" name="bioRxiv">
        <title>Improved chromosome-level genome assembly for marigold (Tagetes erecta).</title>
        <authorList>
            <person name="Jiang F."/>
            <person name="Yuan L."/>
            <person name="Wang S."/>
            <person name="Wang H."/>
            <person name="Xu D."/>
            <person name="Wang A."/>
            <person name="Fan W."/>
        </authorList>
    </citation>
    <scope>NUCLEOTIDE SEQUENCE</scope>
    <source>
        <strain evidence="13">WSJ</strain>
        <tissue evidence="13">Leaf</tissue>
    </source>
</reference>
<dbReference type="GO" id="GO:0005886">
    <property type="term" value="C:plasma membrane"/>
    <property type="evidence" value="ECO:0007669"/>
    <property type="project" value="UniProtKB-SubCell"/>
</dbReference>
<dbReference type="SUPFAM" id="SSF50952">
    <property type="entry name" value="Soluble quinoprotein glucose dehydrogenase"/>
    <property type="match status" value="1"/>
</dbReference>
<keyword evidence="3" id="KW-1003">Cell membrane</keyword>
<dbReference type="Proteomes" id="UP001229421">
    <property type="component" value="Unassembled WGS sequence"/>
</dbReference>